<keyword evidence="3" id="KW-1185">Reference proteome</keyword>
<protein>
    <submittedName>
        <fullName evidence="2">Uncharacterized protein</fullName>
    </submittedName>
</protein>
<organism evidence="2 3">
    <name type="scientific">Coemansia asiatica</name>
    <dbReference type="NCBI Taxonomy" id="1052880"/>
    <lineage>
        <taxon>Eukaryota</taxon>
        <taxon>Fungi</taxon>
        <taxon>Fungi incertae sedis</taxon>
        <taxon>Zoopagomycota</taxon>
        <taxon>Kickxellomycotina</taxon>
        <taxon>Kickxellomycetes</taxon>
        <taxon>Kickxellales</taxon>
        <taxon>Kickxellaceae</taxon>
        <taxon>Coemansia</taxon>
    </lineage>
</organism>
<sequence length="239" mass="26211">MTSSLPSRRPRHQRHRKQNVTSAALQPNRESANNGSGWLCMPCLPQDIIESTQYEATIVGRTTKPRQPCAFTESQAMGLALILAEQYVRAADTCPLTASQMPLEHPVEATESIGSGANTSNKNKYKPDNEGFVNARWSPEPHTESLESLLSASTVSPTCSPNLSSQSHISIENEKEQKSLRNLGFLTLPLRSTRAVSSSGSTVFGSSLLSINVHSGSKHAKSDNNRLRRPVQWIRNLFS</sequence>
<comment type="caution">
    <text evidence="2">The sequence shown here is derived from an EMBL/GenBank/DDBJ whole genome shotgun (WGS) entry which is preliminary data.</text>
</comment>
<name>A0A9W7XNH6_9FUNG</name>
<feature type="region of interest" description="Disordered" evidence="1">
    <location>
        <begin position="1"/>
        <end position="31"/>
    </location>
</feature>
<accession>A0A9W7XNH6</accession>
<reference evidence="2" key="1">
    <citation type="submission" date="2022-07" db="EMBL/GenBank/DDBJ databases">
        <title>Phylogenomic reconstructions and comparative analyses of Kickxellomycotina fungi.</title>
        <authorList>
            <person name="Reynolds N.K."/>
            <person name="Stajich J.E."/>
            <person name="Barry K."/>
            <person name="Grigoriev I.V."/>
            <person name="Crous P."/>
            <person name="Smith M.E."/>
        </authorList>
    </citation>
    <scope>NUCLEOTIDE SEQUENCE</scope>
    <source>
        <strain evidence="2">NBRC 105413</strain>
    </source>
</reference>
<feature type="compositionally biased region" description="Polar residues" evidence="1">
    <location>
        <begin position="19"/>
        <end position="31"/>
    </location>
</feature>
<evidence type="ECO:0000313" key="2">
    <source>
        <dbReference type="EMBL" id="KAJ1646837.1"/>
    </source>
</evidence>
<dbReference type="AlphaFoldDB" id="A0A9W7XNH6"/>
<evidence type="ECO:0000313" key="3">
    <source>
        <dbReference type="Proteomes" id="UP001145021"/>
    </source>
</evidence>
<dbReference type="EMBL" id="JANBOH010000047">
    <property type="protein sequence ID" value="KAJ1646837.1"/>
    <property type="molecule type" value="Genomic_DNA"/>
</dbReference>
<evidence type="ECO:0000256" key="1">
    <source>
        <dbReference type="SAM" id="MobiDB-lite"/>
    </source>
</evidence>
<feature type="compositionally biased region" description="Basic residues" evidence="1">
    <location>
        <begin position="8"/>
        <end position="18"/>
    </location>
</feature>
<dbReference type="Proteomes" id="UP001145021">
    <property type="component" value="Unassembled WGS sequence"/>
</dbReference>
<proteinExistence type="predicted"/>
<gene>
    <name evidence="2" type="ORF">LPJ64_001721</name>
</gene>